<proteinExistence type="predicted"/>
<accession>A0A2J8JM38</accession>
<evidence type="ECO:0000313" key="1">
    <source>
        <dbReference type="EMBL" id="PNI23831.1"/>
    </source>
</evidence>
<sequence length="42" mass="4947">MRLKMTTRNFPEREVPCDVEVERFTREVPCLSSLGDGWDCEN</sequence>
<feature type="non-terminal residue" evidence="1">
    <location>
        <position position="42"/>
    </location>
</feature>
<reference evidence="1 2" key="1">
    <citation type="submission" date="2017-12" db="EMBL/GenBank/DDBJ databases">
        <title>High-resolution comparative analysis of great ape genomes.</title>
        <authorList>
            <person name="Pollen A."/>
            <person name="Hastie A."/>
            <person name="Hormozdiari F."/>
            <person name="Dougherty M."/>
            <person name="Liu R."/>
            <person name="Chaisson M."/>
            <person name="Hoppe E."/>
            <person name="Hill C."/>
            <person name="Pang A."/>
            <person name="Hillier L."/>
            <person name="Baker C."/>
            <person name="Armstrong J."/>
            <person name="Shendure J."/>
            <person name="Paten B."/>
            <person name="Wilson R."/>
            <person name="Chao H."/>
            <person name="Schneider V."/>
            <person name="Ventura M."/>
            <person name="Kronenberg Z."/>
            <person name="Murali S."/>
            <person name="Gordon D."/>
            <person name="Cantsilieris S."/>
            <person name="Munson K."/>
            <person name="Nelson B."/>
            <person name="Raja A."/>
            <person name="Underwood J."/>
            <person name="Diekhans M."/>
            <person name="Fiddes I."/>
            <person name="Haussler D."/>
            <person name="Eichler E."/>
        </authorList>
    </citation>
    <scope>NUCLEOTIDE SEQUENCE [LARGE SCALE GENOMIC DNA]</scope>
    <source>
        <strain evidence="1">Yerkes chimp pedigree #C0471</strain>
    </source>
</reference>
<protein>
    <submittedName>
        <fullName evidence="1">ZNF329 isoform 5</fullName>
    </submittedName>
</protein>
<organism evidence="1 2">
    <name type="scientific">Pan troglodytes</name>
    <name type="common">Chimpanzee</name>
    <dbReference type="NCBI Taxonomy" id="9598"/>
    <lineage>
        <taxon>Eukaryota</taxon>
        <taxon>Metazoa</taxon>
        <taxon>Chordata</taxon>
        <taxon>Craniata</taxon>
        <taxon>Vertebrata</taxon>
        <taxon>Euteleostomi</taxon>
        <taxon>Mammalia</taxon>
        <taxon>Eutheria</taxon>
        <taxon>Euarchontoglires</taxon>
        <taxon>Primates</taxon>
        <taxon>Haplorrhini</taxon>
        <taxon>Catarrhini</taxon>
        <taxon>Hominidae</taxon>
        <taxon>Pan</taxon>
    </lineage>
</organism>
<dbReference type="EMBL" id="NBAG03000445">
    <property type="protein sequence ID" value="PNI23831.1"/>
    <property type="molecule type" value="Genomic_DNA"/>
</dbReference>
<comment type="caution">
    <text evidence="1">The sequence shown here is derived from an EMBL/GenBank/DDBJ whole genome shotgun (WGS) entry which is preliminary data.</text>
</comment>
<evidence type="ECO:0000313" key="2">
    <source>
        <dbReference type="Proteomes" id="UP000236370"/>
    </source>
</evidence>
<gene>
    <name evidence="1" type="ORF">CK820_G0046379</name>
</gene>
<dbReference type="Proteomes" id="UP000236370">
    <property type="component" value="Unassembled WGS sequence"/>
</dbReference>
<dbReference type="AlphaFoldDB" id="A0A2J8JM38"/>
<name>A0A2J8JM38_PANTR</name>